<dbReference type="AlphaFoldDB" id="A0A6N4W5I5"/>
<proteinExistence type="predicted"/>
<accession>A0A6N4W5I5</accession>
<dbReference type="EMBL" id="AP022620">
    <property type="protein sequence ID" value="BBZ76289.1"/>
    <property type="molecule type" value="Genomic_DNA"/>
</dbReference>
<organism evidence="1 2">
    <name type="scientific">Mycolicibacterium anyangense</name>
    <dbReference type="NCBI Taxonomy" id="1431246"/>
    <lineage>
        <taxon>Bacteria</taxon>
        <taxon>Bacillati</taxon>
        <taxon>Actinomycetota</taxon>
        <taxon>Actinomycetes</taxon>
        <taxon>Mycobacteriales</taxon>
        <taxon>Mycobacteriaceae</taxon>
        <taxon>Mycolicibacterium</taxon>
    </lineage>
</organism>
<dbReference type="KEGG" id="many:MANY_16260"/>
<reference evidence="1 2" key="1">
    <citation type="journal article" date="2019" name="Emerg. Microbes Infect.">
        <title>Comprehensive subspecies identification of 175 nontuberculous mycobacteria species based on 7547 genomic profiles.</title>
        <authorList>
            <person name="Matsumoto Y."/>
            <person name="Kinjo T."/>
            <person name="Motooka D."/>
            <person name="Nabeya D."/>
            <person name="Jung N."/>
            <person name="Uechi K."/>
            <person name="Horii T."/>
            <person name="Iida T."/>
            <person name="Fujita J."/>
            <person name="Nakamura S."/>
        </authorList>
    </citation>
    <scope>NUCLEOTIDE SEQUENCE [LARGE SCALE GENOMIC DNA]</scope>
    <source>
        <strain evidence="1 2">JCM 30275</strain>
    </source>
</reference>
<evidence type="ECO:0000313" key="2">
    <source>
        <dbReference type="Proteomes" id="UP000467249"/>
    </source>
</evidence>
<gene>
    <name evidence="1" type="ORF">MANY_16260</name>
</gene>
<name>A0A6N4W5I5_9MYCO</name>
<dbReference type="Proteomes" id="UP000467249">
    <property type="component" value="Chromosome"/>
</dbReference>
<evidence type="ECO:0000313" key="1">
    <source>
        <dbReference type="EMBL" id="BBZ76289.1"/>
    </source>
</evidence>
<keyword evidence="2" id="KW-1185">Reference proteome</keyword>
<protein>
    <submittedName>
        <fullName evidence="1">Uncharacterized protein</fullName>
    </submittedName>
</protein>
<sequence length="228" mass="24402">MAKPPVPEVVTTITKWFAEVRNLLRTESVRPRSGDMTQTPYGNLGKWMLTSSDGPADWPNQGFPLVTLYQPINVVIVDPTSATAAESATKLNTALTAAGFPPEPIHAAGYRAVINGISYGQQPTAPLQAFANAHWLLTNDHGRVFGSTPAPDGSGFVWTANFSREGTGFVYIVPTHVYVSFNQARDAVRDGLIASGATDLGVLDMNNTLSGRTTTGDHDGYAVVIRLT</sequence>
<dbReference type="RefSeq" id="WP_163803774.1">
    <property type="nucleotide sequence ID" value="NZ_AP022620.1"/>
</dbReference>